<dbReference type="PROSITE" id="PS00211">
    <property type="entry name" value="ABC_TRANSPORTER_1"/>
    <property type="match status" value="1"/>
</dbReference>
<evidence type="ECO:0000259" key="9">
    <source>
        <dbReference type="PROSITE" id="PS50893"/>
    </source>
</evidence>
<keyword evidence="6 8" id="KW-0472">Membrane</keyword>
<dbReference type="Gene3D" id="3.40.50.300">
    <property type="entry name" value="P-loop containing nucleotide triphosphate hydrolases"/>
    <property type="match status" value="1"/>
</dbReference>
<evidence type="ECO:0000313" key="12">
    <source>
        <dbReference type="Proteomes" id="UP000285258"/>
    </source>
</evidence>
<evidence type="ECO:0000256" key="1">
    <source>
        <dbReference type="ARBA" id="ARBA00004651"/>
    </source>
</evidence>
<comment type="subcellular location">
    <subcellularLocation>
        <location evidence="1">Cell membrane</location>
        <topology evidence="1">Multi-pass membrane protein</topology>
    </subcellularLocation>
</comment>
<dbReference type="InterPro" id="IPR017871">
    <property type="entry name" value="ABC_transporter-like_CS"/>
</dbReference>
<dbReference type="Pfam" id="PF00005">
    <property type="entry name" value="ABC_tran"/>
    <property type="match status" value="1"/>
</dbReference>
<dbReference type="Pfam" id="PF00664">
    <property type="entry name" value="ABC_membrane"/>
    <property type="match status" value="1"/>
</dbReference>
<dbReference type="GO" id="GO:0090374">
    <property type="term" value="P:oligopeptide export from mitochondrion"/>
    <property type="evidence" value="ECO:0007669"/>
    <property type="project" value="TreeGrafter"/>
</dbReference>
<feature type="domain" description="ABC transmembrane type-1" evidence="10">
    <location>
        <begin position="49"/>
        <end position="334"/>
    </location>
</feature>
<dbReference type="InterPro" id="IPR003593">
    <property type="entry name" value="AAA+_ATPase"/>
</dbReference>
<dbReference type="CDD" id="cd03251">
    <property type="entry name" value="ABCC_MsbA"/>
    <property type="match status" value="1"/>
</dbReference>
<feature type="transmembrane region" description="Helical" evidence="8">
    <location>
        <begin position="169"/>
        <end position="187"/>
    </location>
</feature>
<dbReference type="InterPro" id="IPR036640">
    <property type="entry name" value="ABC1_TM_sf"/>
</dbReference>
<feature type="transmembrane region" description="Helical" evidence="8">
    <location>
        <begin position="274"/>
        <end position="296"/>
    </location>
</feature>
<dbReference type="RefSeq" id="WP_096228415.1">
    <property type="nucleotide sequence ID" value="NZ_CP168029.1"/>
</dbReference>
<reference evidence="12" key="1">
    <citation type="submission" date="2018-05" db="EMBL/GenBank/DDBJ databases">
        <title>Genome Sequencing of selected type strains of the family Eggerthellaceae.</title>
        <authorList>
            <person name="Danylec N."/>
            <person name="Stoll D.A."/>
            <person name="Doetsch A."/>
            <person name="Huch M."/>
        </authorList>
    </citation>
    <scope>NUCLEOTIDE SEQUENCE [LARGE SCALE GENOMIC DNA]</scope>
    <source>
        <strain evidence="12">DSM 27213</strain>
    </source>
</reference>
<dbReference type="EMBL" id="QIBW01000029">
    <property type="protein sequence ID" value="ROT87937.1"/>
    <property type="molecule type" value="Genomic_DNA"/>
</dbReference>
<evidence type="ECO:0000256" key="5">
    <source>
        <dbReference type="ARBA" id="ARBA00022989"/>
    </source>
</evidence>
<dbReference type="GO" id="GO:0016887">
    <property type="term" value="F:ATP hydrolysis activity"/>
    <property type="evidence" value="ECO:0007669"/>
    <property type="project" value="InterPro"/>
</dbReference>
<feature type="transmembrane region" description="Helical" evidence="8">
    <location>
        <begin position="83"/>
        <end position="101"/>
    </location>
</feature>
<evidence type="ECO:0000256" key="6">
    <source>
        <dbReference type="ARBA" id="ARBA00023136"/>
    </source>
</evidence>
<keyword evidence="2 8" id="KW-0812">Transmembrane</keyword>
<dbReference type="GO" id="GO:0005886">
    <property type="term" value="C:plasma membrane"/>
    <property type="evidence" value="ECO:0007669"/>
    <property type="project" value="UniProtKB-SubCell"/>
</dbReference>
<dbReference type="InterPro" id="IPR011527">
    <property type="entry name" value="ABC1_TM_dom"/>
</dbReference>
<keyword evidence="4 11" id="KW-0067">ATP-binding</keyword>
<dbReference type="InterPro" id="IPR003439">
    <property type="entry name" value="ABC_transporter-like_ATP-bd"/>
</dbReference>
<dbReference type="InterPro" id="IPR027417">
    <property type="entry name" value="P-loop_NTPase"/>
</dbReference>
<dbReference type="PROSITE" id="PS50893">
    <property type="entry name" value="ABC_TRANSPORTER_2"/>
    <property type="match status" value="1"/>
</dbReference>
<feature type="transmembrane region" description="Helical" evidence="8">
    <location>
        <begin position="46"/>
        <end position="68"/>
    </location>
</feature>
<feature type="region of interest" description="Disordered" evidence="7">
    <location>
        <begin position="1"/>
        <end position="24"/>
    </location>
</feature>
<dbReference type="PANTHER" id="PTHR43394">
    <property type="entry name" value="ATP-DEPENDENT PERMEASE MDL1, MITOCHONDRIAL"/>
    <property type="match status" value="1"/>
</dbReference>
<accession>A0A423UGS9</accession>
<evidence type="ECO:0000313" key="11">
    <source>
        <dbReference type="EMBL" id="ROT87937.1"/>
    </source>
</evidence>
<evidence type="ECO:0000259" key="10">
    <source>
        <dbReference type="PROSITE" id="PS50929"/>
    </source>
</evidence>
<evidence type="ECO:0000256" key="3">
    <source>
        <dbReference type="ARBA" id="ARBA00022741"/>
    </source>
</evidence>
<dbReference type="GO" id="GO:0005524">
    <property type="term" value="F:ATP binding"/>
    <property type="evidence" value="ECO:0007669"/>
    <property type="project" value="UniProtKB-KW"/>
</dbReference>
<evidence type="ECO:0000256" key="8">
    <source>
        <dbReference type="SAM" id="Phobius"/>
    </source>
</evidence>
<dbReference type="FunFam" id="3.40.50.300:FF:000218">
    <property type="entry name" value="Multidrug ABC transporter ATP-binding protein"/>
    <property type="match status" value="1"/>
</dbReference>
<dbReference type="Proteomes" id="UP000285258">
    <property type="component" value="Unassembled WGS sequence"/>
</dbReference>
<dbReference type="SMART" id="SM00382">
    <property type="entry name" value="AAA"/>
    <property type="match status" value="1"/>
</dbReference>
<dbReference type="InterPro" id="IPR039421">
    <property type="entry name" value="Type_1_exporter"/>
</dbReference>
<name>A0A423UGS9_9ACTN</name>
<dbReference type="SUPFAM" id="SSF90123">
    <property type="entry name" value="ABC transporter transmembrane region"/>
    <property type="match status" value="1"/>
</dbReference>
<evidence type="ECO:0000256" key="2">
    <source>
        <dbReference type="ARBA" id="ARBA00022692"/>
    </source>
</evidence>
<feature type="domain" description="ABC transporter" evidence="9">
    <location>
        <begin position="379"/>
        <end position="613"/>
    </location>
</feature>
<evidence type="ECO:0000256" key="7">
    <source>
        <dbReference type="SAM" id="MobiDB-lite"/>
    </source>
</evidence>
<dbReference type="PROSITE" id="PS50929">
    <property type="entry name" value="ABC_TM1F"/>
    <property type="match status" value="1"/>
</dbReference>
<dbReference type="CDD" id="cd18549">
    <property type="entry name" value="ABC_6TM_YwjA_like"/>
    <property type="match status" value="1"/>
</dbReference>
<dbReference type="Gene3D" id="1.20.1560.10">
    <property type="entry name" value="ABC transporter type 1, transmembrane domain"/>
    <property type="match status" value="2"/>
</dbReference>
<evidence type="ECO:0000256" key="4">
    <source>
        <dbReference type="ARBA" id="ARBA00022840"/>
    </source>
</evidence>
<proteinExistence type="predicted"/>
<protein>
    <submittedName>
        <fullName evidence="11">ABC transporter ATP-binding protein</fullName>
    </submittedName>
</protein>
<dbReference type="PANTHER" id="PTHR43394:SF7">
    <property type="entry name" value="ABC TRANSPORTER B FAMILY MEMBER 28"/>
    <property type="match status" value="1"/>
</dbReference>
<dbReference type="GO" id="GO:0015421">
    <property type="term" value="F:ABC-type oligopeptide transporter activity"/>
    <property type="evidence" value="ECO:0007669"/>
    <property type="project" value="TreeGrafter"/>
</dbReference>
<organism evidence="11 12">
    <name type="scientific">Gordonibacter urolithinfaciens</name>
    <dbReference type="NCBI Taxonomy" id="1335613"/>
    <lineage>
        <taxon>Bacteria</taxon>
        <taxon>Bacillati</taxon>
        <taxon>Actinomycetota</taxon>
        <taxon>Coriobacteriia</taxon>
        <taxon>Eggerthellales</taxon>
        <taxon>Eggerthellaceae</taxon>
        <taxon>Gordonibacter</taxon>
    </lineage>
</organism>
<gene>
    <name evidence="11" type="ORF">DMP12_14005</name>
</gene>
<sequence>MATMDTKKNPPAPAVDPAAPSGADEPRVSARQVLARFVAYYKPYKFLFFFDLVCASVLAAVDLAFPQFLNFFTRQFFLEPPEVILSTLGWIALGFAALYALRTACQYFITAWGHIMGARMEADMRMDLFKQYQRLSFSYYDRNNTGEMMSKLLTDLFDISELAHHGPENLFICILKIAGSFVLLFMINVPLTAIMLAATAVMAAYAFWRNYKKRVIFTENRRKMADINARLQDSLGGIRVVKSFGNEGVEIGKFSGTNKRFVDTKESSYRFMGAFHAVNSVFTGVLYTVTIVGGGYFVATGGLAPAELAIYALYIGIFLSPIEQLINFTEQFQKGYAGFRRFMEVLAVRPDVRNRPGALPLAAAEVERGRADGFVAGEVRYRGVRFGYDGEHEVLRGLDLAIPAGTTVALVGPSGGGKTTTCSLLPRFYDPGAGSVEIDGIDVRDVTVETLREAIGIVQQDVYLFGGTVRENIAYGRPDASDDQIVEAARRANIHEFVMGLPEGYDTFVGERGARLSGGQKQRIAIARVFLRNPRILILDEATSALDNESERAIQASLEELSEGRTTLVIAHRLSTIRGADLIAVVEDGRVVELGTHDELLELGGTYARYYEMQFGRPSEGL</sequence>
<keyword evidence="3" id="KW-0547">Nucleotide-binding</keyword>
<keyword evidence="5 8" id="KW-1133">Transmembrane helix</keyword>
<dbReference type="SUPFAM" id="SSF52540">
    <property type="entry name" value="P-loop containing nucleoside triphosphate hydrolases"/>
    <property type="match status" value="1"/>
</dbReference>
<comment type="caution">
    <text evidence="11">The sequence shown here is derived from an EMBL/GenBank/DDBJ whole genome shotgun (WGS) entry which is preliminary data.</text>
</comment>
<feature type="transmembrane region" description="Helical" evidence="8">
    <location>
        <begin position="193"/>
        <end position="211"/>
    </location>
</feature>
<dbReference type="AlphaFoldDB" id="A0A423UGS9"/>